<keyword evidence="2" id="KW-1185">Reference proteome</keyword>
<reference evidence="2" key="1">
    <citation type="submission" date="2016-10" db="EMBL/GenBank/DDBJ databases">
        <authorList>
            <person name="Varghese N."/>
            <person name="Submissions S."/>
        </authorList>
    </citation>
    <scope>NUCLEOTIDE SEQUENCE [LARGE SCALE GENOMIC DNA]</scope>
    <source>
        <strain evidence="2">DSM 43163</strain>
    </source>
</reference>
<name>A0A1H5YPA2_9ACTN</name>
<proteinExistence type="predicted"/>
<dbReference type="AlphaFoldDB" id="A0A1H5YPA2"/>
<accession>A0A1H5YPA2</accession>
<dbReference type="EMBL" id="FNVO01000004">
    <property type="protein sequence ID" value="SEG25196.1"/>
    <property type="molecule type" value="Genomic_DNA"/>
</dbReference>
<dbReference type="Proteomes" id="UP000236723">
    <property type="component" value="Unassembled WGS sequence"/>
</dbReference>
<gene>
    <name evidence="1" type="ORF">SAMN04489712_10487</name>
</gene>
<evidence type="ECO:0000313" key="1">
    <source>
        <dbReference type="EMBL" id="SEG25196.1"/>
    </source>
</evidence>
<evidence type="ECO:0000313" key="2">
    <source>
        <dbReference type="Proteomes" id="UP000236723"/>
    </source>
</evidence>
<protein>
    <submittedName>
        <fullName evidence="1">Uncharacterized protein</fullName>
    </submittedName>
</protein>
<sequence length="116" mass="12761">MSMELPSSSRMDQVAAALRQISEGFAALADAISADPAEVPAESRYRSLISEWGARGLTRSEASALFRKHGFSPQVAGGWARGDWLEIRDDGLRYLTDRSFHWLAEQGASDDPQPHD</sequence>
<organism evidence="1 2">
    <name type="scientific">Thermomonospora echinospora</name>
    <dbReference type="NCBI Taxonomy" id="1992"/>
    <lineage>
        <taxon>Bacteria</taxon>
        <taxon>Bacillati</taxon>
        <taxon>Actinomycetota</taxon>
        <taxon>Actinomycetes</taxon>
        <taxon>Streptosporangiales</taxon>
        <taxon>Thermomonosporaceae</taxon>
        <taxon>Thermomonospora</taxon>
    </lineage>
</organism>